<dbReference type="AlphaFoldDB" id="A0AAV9AAZ3"/>
<evidence type="ECO:0000313" key="3">
    <source>
        <dbReference type="Proteomes" id="UP001179952"/>
    </source>
</evidence>
<proteinExistence type="predicted"/>
<evidence type="ECO:0000313" key="2">
    <source>
        <dbReference type="EMBL" id="KAK1261389.1"/>
    </source>
</evidence>
<comment type="caution">
    <text evidence="2">The sequence shown here is derived from an EMBL/GenBank/DDBJ whole genome shotgun (WGS) entry which is preliminary data.</text>
</comment>
<evidence type="ECO:0000256" key="1">
    <source>
        <dbReference type="SAM" id="MobiDB-lite"/>
    </source>
</evidence>
<dbReference type="Proteomes" id="UP001179952">
    <property type="component" value="Unassembled WGS sequence"/>
</dbReference>
<sequence length="175" mass="19920">MVDHACFPFTSLFRRLRFRRRSPPLSQPSSASKAFNTVPTSTTSAKDLRPRPVPADCMALLLSNMFCDACRVYRERYLGLQEGDCQKTMVELCEMMSLYLFITEYRGGIGVHPTMEFTGIKRMHEAMNENLYCGEGETPPSFDEDWTPAEGFRRWAASQHQLGRIPTPPAACPER</sequence>
<feature type="region of interest" description="Disordered" evidence="1">
    <location>
        <begin position="22"/>
        <end position="47"/>
    </location>
</feature>
<protein>
    <submittedName>
        <fullName evidence="2">Uncharacterized protein</fullName>
    </submittedName>
</protein>
<keyword evidence="3" id="KW-1185">Reference proteome</keyword>
<dbReference type="EMBL" id="JAUJYN010000010">
    <property type="protein sequence ID" value="KAK1261389.1"/>
    <property type="molecule type" value="Genomic_DNA"/>
</dbReference>
<reference evidence="2" key="1">
    <citation type="journal article" date="2023" name="Nat. Commun.">
        <title>Diploid and tetraploid genomes of Acorus and the evolution of monocots.</title>
        <authorList>
            <person name="Ma L."/>
            <person name="Liu K.W."/>
            <person name="Li Z."/>
            <person name="Hsiao Y.Y."/>
            <person name="Qi Y."/>
            <person name="Fu T."/>
            <person name="Tang G.D."/>
            <person name="Zhang D."/>
            <person name="Sun W.H."/>
            <person name="Liu D.K."/>
            <person name="Li Y."/>
            <person name="Chen G.Z."/>
            <person name="Liu X.D."/>
            <person name="Liao X.Y."/>
            <person name="Jiang Y.T."/>
            <person name="Yu X."/>
            <person name="Hao Y."/>
            <person name="Huang J."/>
            <person name="Zhao X.W."/>
            <person name="Ke S."/>
            <person name="Chen Y.Y."/>
            <person name="Wu W.L."/>
            <person name="Hsu J.L."/>
            <person name="Lin Y.F."/>
            <person name="Huang M.D."/>
            <person name="Li C.Y."/>
            <person name="Huang L."/>
            <person name="Wang Z.W."/>
            <person name="Zhao X."/>
            <person name="Zhong W.Y."/>
            <person name="Peng D.H."/>
            <person name="Ahmad S."/>
            <person name="Lan S."/>
            <person name="Zhang J.S."/>
            <person name="Tsai W.C."/>
            <person name="Van de Peer Y."/>
            <person name="Liu Z.J."/>
        </authorList>
    </citation>
    <scope>NUCLEOTIDE SEQUENCE</scope>
    <source>
        <strain evidence="2">SCP</strain>
    </source>
</reference>
<reference evidence="2" key="2">
    <citation type="submission" date="2023-06" db="EMBL/GenBank/DDBJ databases">
        <authorList>
            <person name="Ma L."/>
            <person name="Liu K.-W."/>
            <person name="Li Z."/>
            <person name="Hsiao Y.-Y."/>
            <person name="Qi Y."/>
            <person name="Fu T."/>
            <person name="Tang G."/>
            <person name="Zhang D."/>
            <person name="Sun W.-H."/>
            <person name="Liu D.-K."/>
            <person name="Li Y."/>
            <person name="Chen G.-Z."/>
            <person name="Liu X.-D."/>
            <person name="Liao X.-Y."/>
            <person name="Jiang Y.-T."/>
            <person name="Yu X."/>
            <person name="Hao Y."/>
            <person name="Huang J."/>
            <person name="Zhao X.-W."/>
            <person name="Ke S."/>
            <person name="Chen Y.-Y."/>
            <person name="Wu W.-L."/>
            <person name="Hsu J.-L."/>
            <person name="Lin Y.-F."/>
            <person name="Huang M.-D."/>
            <person name="Li C.-Y."/>
            <person name="Huang L."/>
            <person name="Wang Z.-W."/>
            <person name="Zhao X."/>
            <person name="Zhong W.-Y."/>
            <person name="Peng D.-H."/>
            <person name="Ahmad S."/>
            <person name="Lan S."/>
            <person name="Zhang J.-S."/>
            <person name="Tsai W.-C."/>
            <person name="Van De Peer Y."/>
            <person name="Liu Z.-J."/>
        </authorList>
    </citation>
    <scope>NUCLEOTIDE SEQUENCE</scope>
    <source>
        <strain evidence="2">SCP</strain>
        <tissue evidence="2">Leaves</tissue>
    </source>
</reference>
<organism evidence="2 3">
    <name type="scientific">Acorus gramineus</name>
    <name type="common">Dwarf sweet flag</name>
    <dbReference type="NCBI Taxonomy" id="55184"/>
    <lineage>
        <taxon>Eukaryota</taxon>
        <taxon>Viridiplantae</taxon>
        <taxon>Streptophyta</taxon>
        <taxon>Embryophyta</taxon>
        <taxon>Tracheophyta</taxon>
        <taxon>Spermatophyta</taxon>
        <taxon>Magnoliopsida</taxon>
        <taxon>Liliopsida</taxon>
        <taxon>Acoraceae</taxon>
        <taxon>Acorus</taxon>
    </lineage>
</organism>
<feature type="compositionally biased region" description="Polar residues" evidence="1">
    <location>
        <begin position="33"/>
        <end position="45"/>
    </location>
</feature>
<name>A0AAV9AAZ3_ACOGR</name>
<gene>
    <name evidence="2" type="ORF">QJS04_geneDACA001125</name>
</gene>
<feature type="compositionally biased region" description="Low complexity" evidence="1">
    <location>
        <begin position="23"/>
        <end position="32"/>
    </location>
</feature>
<accession>A0AAV9AAZ3</accession>